<feature type="domain" description="EF-hand" evidence="16">
    <location>
        <begin position="88"/>
        <end position="123"/>
    </location>
</feature>
<keyword evidence="3 15" id="KW-0813">Transport</keyword>
<evidence type="ECO:0000256" key="8">
    <source>
        <dbReference type="ARBA" id="ARBA00022837"/>
    </source>
</evidence>
<dbReference type="AlphaFoldDB" id="L8HB72"/>
<dbReference type="InterPro" id="IPR018108">
    <property type="entry name" value="MCP_transmembrane"/>
</dbReference>
<evidence type="ECO:0000256" key="3">
    <source>
        <dbReference type="ARBA" id="ARBA00022448"/>
    </source>
</evidence>
<dbReference type="InterPro" id="IPR018247">
    <property type="entry name" value="EF_Hand_1_Ca_BS"/>
</dbReference>
<dbReference type="OrthoDB" id="270584at2759"/>
<sequence length="470" mass="51422">MSATATTNTTATEAATIDNGGVMSKVREVFAKLDANGDGHLTRDELHDGLKLLKLPATEADVDALLARLDIDKDGNVSLLEFEAFAMAQSKLLRKVFDDLDADKSGTIDVEEVRGSLRRLGMKYDDGAVTKLIKRIDVDGNGKIDFNEWQTFLLLVPSATVDAIFRYWEDAMMAFDSEDGVILPPAHKPKTLMDSVAVPMTSRTATAPLERIRTIYQVQSTKPSIDAISRQIYAESGVSGFWRGNGANLLKVAPEKAIKFWTYETIKATFGKKDADISPHERFIAGAGAGVFTHTLSFPLEVIKTRLAAAPNGTYTGITDVVRKIVTKEGPMAFFRGLTPSLLSTAPHSGIDLTVYEVLKREYTKRNEGKSPGVITLLGCASASSVAGLLACYPLHVAKTRMIMQSMHGAPQIYSGVWNVFTQTYSKEGFVGLYRGLVPSILKSVPSHCITFVTYEFLKKQFGVEKHSKH</sequence>
<keyword evidence="9" id="KW-1133">Transmembrane helix</keyword>
<dbReference type="SMART" id="SM00054">
    <property type="entry name" value="EFh"/>
    <property type="match status" value="4"/>
</dbReference>
<accession>L8HB72</accession>
<keyword evidence="5" id="KW-0479">Metal-binding</keyword>
<dbReference type="InterPro" id="IPR002048">
    <property type="entry name" value="EF_hand_dom"/>
</dbReference>
<dbReference type="InterPro" id="IPR011992">
    <property type="entry name" value="EF-hand-dom_pair"/>
</dbReference>
<proteinExistence type="inferred from homology"/>
<keyword evidence="13" id="KW-0505">Motor protein</keyword>
<dbReference type="FunFam" id="1.10.238.10:FF:000001">
    <property type="entry name" value="Calmodulin 1"/>
    <property type="match status" value="1"/>
</dbReference>
<dbReference type="FunFam" id="1.50.40.10:FF:000016">
    <property type="entry name" value="Solute carrier family 25 member 23"/>
    <property type="match status" value="1"/>
</dbReference>
<name>L8HB72_ACACF</name>
<dbReference type="OMA" id="SGQWWKQ"/>
<comment type="subcellular location">
    <subcellularLocation>
        <location evidence="1">Mitochondrion inner membrane</location>
        <topology evidence="1">Multi-pass membrane protein</topology>
    </subcellularLocation>
</comment>
<dbReference type="GO" id="GO:0016459">
    <property type="term" value="C:myosin complex"/>
    <property type="evidence" value="ECO:0007669"/>
    <property type="project" value="UniProtKB-KW"/>
</dbReference>
<keyword evidence="12 14" id="KW-0472">Membrane</keyword>
<dbReference type="Pfam" id="PF00153">
    <property type="entry name" value="Mito_carr"/>
    <property type="match status" value="3"/>
</dbReference>
<keyword evidence="4 14" id="KW-0812">Transmembrane</keyword>
<dbReference type="Gene3D" id="1.10.238.10">
    <property type="entry name" value="EF-hand"/>
    <property type="match status" value="2"/>
</dbReference>
<evidence type="ECO:0000256" key="5">
    <source>
        <dbReference type="ARBA" id="ARBA00022723"/>
    </source>
</evidence>
<dbReference type="Proteomes" id="UP000011083">
    <property type="component" value="Unassembled WGS sequence"/>
</dbReference>
<dbReference type="KEGG" id="acan:ACA1_229230"/>
<evidence type="ECO:0000256" key="4">
    <source>
        <dbReference type="ARBA" id="ARBA00022692"/>
    </source>
</evidence>
<protein>
    <submittedName>
        <fullName evidence="17">Mitochondrial carrier protein</fullName>
    </submittedName>
</protein>
<evidence type="ECO:0000256" key="13">
    <source>
        <dbReference type="ARBA" id="ARBA00023175"/>
    </source>
</evidence>
<dbReference type="CDD" id="cd00051">
    <property type="entry name" value="EFh"/>
    <property type="match status" value="2"/>
</dbReference>
<keyword evidence="10" id="KW-0518">Myosin</keyword>
<dbReference type="SUPFAM" id="SSF47473">
    <property type="entry name" value="EF-hand"/>
    <property type="match status" value="1"/>
</dbReference>
<evidence type="ECO:0000256" key="12">
    <source>
        <dbReference type="ARBA" id="ARBA00023136"/>
    </source>
</evidence>
<evidence type="ECO:0000259" key="16">
    <source>
        <dbReference type="PROSITE" id="PS50222"/>
    </source>
</evidence>
<dbReference type="PROSITE" id="PS00018">
    <property type="entry name" value="EF_HAND_1"/>
    <property type="match status" value="3"/>
</dbReference>
<evidence type="ECO:0000256" key="1">
    <source>
        <dbReference type="ARBA" id="ARBA00004448"/>
    </source>
</evidence>
<dbReference type="SUPFAM" id="SSF103506">
    <property type="entry name" value="Mitochondrial carrier"/>
    <property type="match status" value="1"/>
</dbReference>
<organism evidence="17 18">
    <name type="scientific">Acanthamoeba castellanii (strain ATCC 30010 / Neff)</name>
    <dbReference type="NCBI Taxonomy" id="1257118"/>
    <lineage>
        <taxon>Eukaryota</taxon>
        <taxon>Amoebozoa</taxon>
        <taxon>Discosea</taxon>
        <taxon>Longamoebia</taxon>
        <taxon>Centramoebida</taxon>
        <taxon>Acanthamoebidae</taxon>
        <taxon>Acanthamoeba</taxon>
    </lineage>
</organism>
<dbReference type="STRING" id="1257118.L8HB72"/>
<dbReference type="PRINTS" id="PR00926">
    <property type="entry name" value="MITOCARRIER"/>
</dbReference>
<dbReference type="InterPro" id="IPR002067">
    <property type="entry name" value="MCP"/>
</dbReference>
<evidence type="ECO:0000313" key="17">
    <source>
        <dbReference type="EMBL" id="ELR21621.1"/>
    </source>
</evidence>
<evidence type="ECO:0000256" key="9">
    <source>
        <dbReference type="ARBA" id="ARBA00022989"/>
    </source>
</evidence>
<dbReference type="PROSITE" id="PS50222">
    <property type="entry name" value="EF_HAND_2"/>
    <property type="match status" value="3"/>
</dbReference>
<feature type="repeat" description="Solcar" evidence="14">
    <location>
        <begin position="277"/>
        <end position="362"/>
    </location>
</feature>
<gene>
    <name evidence="17" type="ORF">ACA1_229230</name>
</gene>
<dbReference type="Pfam" id="PF13499">
    <property type="entry name" value="EF-hand_7"/>
    <property type="match status" value="2"/>
</dbReference>
<keyword evidence="11" id="KW-0496">Mitochondrion</keyword>
<keyword evidence="6" id="KW-0677">Repeat</keyword>
<reference evidence="17 18" key="1">
    <citation type="journal article" date="2013" name="Genome Biol.">
        <title>Genome of Acanthamoeba castellanii highlights extensive lateral gene transfer and early evolution of tyrosine kinase signaling.</title>
        <authorList>
            <person name="Clarke M."/>
            <person name="Lohan A.J."/>
            <person name="Liu B."/>
            <person name="Lagkouvardos I."/>
            <person name="Roy S."/>
            <person name="Zafar N."/>
            <person name="Bertelli C."/>
            <person name="Schilde C."/>
            <person name="Kianianmomeni A."/>
            <person name="Burglin T.R."/>
            <person name="Frech C."/>
            <person name="Turcotte B."/>
            <person name="Kopec K.O."/>
            <person name="Synnott J.M."/>
            <person name="Choo C."/>
            <person name="Paponov I."/>
            <person name="Finkler A."/>
            <person name="Soon Heng Tan C."/>
            <person name="Hutchins A.P."/>
            <person name="Weinmeier T."/>
            <person name="Rattei T."/>
            <person name="Chu J.S."/>
            <person name="Gimenez G."/>
            <person name="Irimia M."/>
            <person name="Rigden D.J."/>
            <person name="Fitzpatrick D.A."/>
            <person name="Lorenzo-Morales J."/>
            <person name="Bateman A."/>
            <person name="Chiu C.H."/>
            <person name="Tang P."/>
            <person name="Hegemann P."/>
            <person name="Fromm H."/>
            <person name="Raoult D."/>
            <person name="Greub G."/>
            <person name="Miranda-Saavedra D."/>
            <person name="Chen N."/>
            <person name="Nash P."/>
            <person name="Ginger M.L."/>
            <person name="Horn M."/>
            <person name="Schaap P."/>
            <person name="Caler L."/>
            <person name="Loftus B."/>
        </authorList>
    </citation>
    <scope>NUCLEOTIDE SEQUENCE [LARGE SCALE GENOMIC DNA]</scope>
    <source>
        <strain evidence="17 18">Neff</strain>
    </source>
</reference>
<evidence type="ECO:0000256" key="10">
    <source>
        <dbReference type="ARBA" id="ARBA00023123"/>
    </source>
</evidence>
<dbReference type="Gene3D" id="1.50.40.10">
    <property type="entry name" value="Mitochondrial carrier domain"/>
    <property type="match status" value="1"/>
</dbReference>
<comment type="similarity">
    <text evidence="2 15">Belongs to the mitochondrial carrier (TC 2.A.29) family.</text>
</comment>
<evidence type="ECO:0000256" key="2">
    <source>
        <dbReference type="ARBA" id="ARBA00006375"/>
    </source>
</evidence>
<dbReference type="EMBL" id="KB007901">
    <property type="protein sequence ID" value="ELR21621.1"/>
    <property type="molecule type" value="Genomic_DNA"/>
</dbReference>
<evidence type="ECO:0000313" key="18">
    <source>
        <dbReference type="Proteomes" id="UP000011083"/>
    </source>
</evidence>
<keyword evidence="7" id="KW-0999">Mitochondrion inner membrane</keyword>
<evidence type="ECO:0000256" key="14">
    <source>
        <dbReference type="PROSITE-ProRule" id="PRU00282"/>
    </source>
</evidence>
<dbReference type="GO" id="GO:0055085">
    <property type="term" value="P:transmembrane transport"/>
    <property type="evidence" value="ECO:0007669"/>
    <property type="project" value="InterPro"/>
</dbReference>
<dbReference type="InterPro" id="IPR023395">
    <property type="entry name" value="MCP_dom_sf"/>
</dbReference>
<dbReference type="GO" id="GO:0005509">
    <property type="term" value="F:calcium ion binding"/>
    <property type="evidence" value="ECO:0007669"/>
    <property type="project" value="InterPro"/>
</dbReference>
<keyword evidence="8" id="KW-0106">Calcium</keyword>
<evidence type="ECO:0000256" key="7">
    <source>
        <dbReference type="ARBA" id="ARBA00022792"/>
    </source>
</evidence>
<evidence type="ECO:0000256" key="15">
    <source>
        <dbReference type="RuleBase" id="RU000488"/>
    </source>
</evidence>
<feature type="repeat" description="Solcar" evidence="14">
    <location>
        <begin position="375"/>
        <end position="461"/>
    </location>
</feature>
<dbReference type="RefSeq" id="XP_004346566.1">
    <property type="nucleotide sequence ID" value="XM_004346516.1"/>
</dbReference>
<feature type="domain" description="EF-hand" evidence="16">
    <location>
        <begin position="124"/>
        <end position="159"/>
    </location>
</feature>
<dbReference type="PANTHER" id="PTHR24089">
    <property type="entry name" value="SOLUTE CARRIER FAMILY 25"/>
    <property type="match status" value="1"/>
</dbReference>
<feature type="repeat" description="Solcar" evidence="14">
    <location>
        <begin position="189"/>
        <end position="269"/>
    </location>
</feature>
<dbReference type="GeneID" id="14922525"/>
<evidence type="ECO:0000256" key="6">
    <source>
        <dbReference type="ARBA" id="ARBA00022737"/>
    </source>
</evidence>
<feature type="domain" description="EF-hand" evidence="16">
    <location>
        <begin position="21"/>
        <end position="56"/>
    </location>
</feature>
<dbReference type="GO" id="GO:0005743">
    <property type="term" value="C:mitochondrial inner membrane"/>
    <property type="evidence" value="ECO:0007669"/>
    <property type="project" value="UniProtKB-SubCell"/>
</dbReference>
<evidence type="ECO:0000256" key="11">
    <source>
        <dbReference type="ARBA" id="ARBA00023128"/>
    </source>
</evidence>
<dbReference type="VEuPathDB" id="AmoebaDB:ACA1_229230"/>
<keyword evidence="18" id="KW-1185">Reference proteome</keyword>
<dbReference type="PROSITE" id="PS50920">
    <property type="entry name" value="SOLCAR"/>
    <property type="match status" value="3"/>
</dbReference>